<evidence type="ECO:0000313" key="3">
    <source>
        <dbReference type="Proteomes" id="UP000509414"/>
    </source>
</evidence>
<keyword evidence="2" id="KW-0547">Nucleotide-binding</keyword>
<dbReference type="AlphaFoldDB" id="A0A7H9CJ67"/>
<gene>
    <name evidence="2" type="ORF">CINF_0230</name>
</gene>
<dbReference type="Pfam" id="PF18135">
    <property type="entry name" value="Type_ISP_C"/>
    <property type="match status" value="1"/>
</dbReference>
<dbReference type="Proteomes" id="UP000509414">
    <property type="component" value="Chromosome"/>
</dbReference>
<proteinExistence type="predicted"/>
<reference evidence="2 3" key="1">
    <citation type="submission" date="2020-02" db="EMBL/GenBank/DDBJ databases">
        <title>Complete genome sequence of the novel Campylobacter species Candidatus Campylobacter infans.</title>
        <authorList>
            <person name="Duim B."/>
            <person name="Zomer A."/>
            <person name="van der Graaf L."/>
            <person name="Wagenaar J."/>
        </authorList>
    </citation>
    <scope>NUCLEOTIDE SEQUENCE [LARGE SCALE GENOMIC DNA]</scope>
    <source>
        <strain evidence="2 3">19S00001</strain>
    </source>
</reference>
<dbReference type="EMBL" id="CP049075">
    <property type="protein sequence ID" value="QLI04779.1"/>
    <property type="molecule type" value="Genomic_DNA"/>
</dbReference>
<sequence length="539" mass="61466">MIKIASNFLERAINELKNTNFKSKNPLIIQAEQISIPKDEINELLAQAREYFVSPLSKTPFCIKRGDKVLIERNLRVLRDESTYFVLKALNSFESSKDGGILAFISNNGFIDNATARAFRFWLMQNLDEIYILNLHGNTRKREYDAKGAVDENPFSLMNGASISVFVKKSPQKSLEKLADVYCCDILGSRARKLEFLQKASLKSENFIKINPHEPYFFFNNDSKQNENYCKFYGIADIFDIHGSGIQSGNDSLLVAMDELGLKAKISAHYGSFNPKSVQKIMYRPYDLRYVYYDNKIQRPRTTLMRHLLGRNNLALHVSRQAKLSGAWDFCFVSEILTQRCLLGGGNTGAGIIWPLYVYDQNGNASSNIGLFFLEKLSKICGREISPKDAFCYIYATLNHKIYRTKYENELKLDFARVPLPKDDKCFEKLCDLGSKLIDTQLLKNLKAVNFEYKREKNDEISSNPLYAKGGIFINSSLFYPCKIDVWQWSIGGGSVLVRYLKARKGLKLDKEYFGILISLASRSLELTGQISAVSFAEF</sequence>
<organism evidence="2 3">
    <name type="scientific">Candidatus Campylobacter infans</name>
    <dbReference type="NCBI Taxonomy" id="2561898"/>
    <lineage>
        <taxon>Bacteria</taxon>
        <taxon>Pseudomonadati</taxon>
        <taxon>Campylobacterota</taxon>
        <taxon>Epsilonproteobacteria</taxon>
        <taxon>Campylobacterales</taxon>
        <taxon>Campylobacteraceae</taxon>
        <taxon>Campylobacter</taxon>
    </lineage>
</organism>
<accession>A0A7H9CJ67</accession>
<keyword evidence="2" id="KW-0347">Helicase</keyword>
<dbReference type="GO" id="GO:0004386">
    <property type="term" value="F:helicase activity"/>
    <property type="evidence" value="ECO:0007669"/>
    <property type="project" value="UniProtKB-KW"/>
</dbReference>
<dbReference type="InterPro" id="IPR029063">
    <property type="entry name" value="SAM-dependent_MTases_sf"/>
</dbReference>
<keyword evidence="2" id="KW-0378">Hydrolase</keyword>
<dbReference type="Gene3D" id="3.40.50.150">
    <property type="entry name" value="Vaccinia Virus protein VP39"/>
    <property type="match status" value="1"/>
</dbReference>
<protein>
    <submittedName>
        <fullName evidence="2">Putative helicase</fullName>
    </submittedName>
</protein>
<feature type="domain" description="Type ISP restriction-modification enzyme LLaBIII C-terminal specificity" evidence="1">
    <location>
        <begin position="264"/>
        <end position="512"/>
    </location>
</feature>
<dbReference type="SUPFAM" id="SSF53335">
    <property type="entry name" value="S-adenosyl-L-methionine-dependent methyltransferases"/>
    <property type="match status" value="1"/>
</dbReference>
<keyword evidence="3" id="KW-1185">Reference proteome</keyword>
<dbReference type="InterPro" id="IPR041635">
    <property type="entry name" value="Type_ISP_LLaBIII_C"/>
</dbReference>
<evidence type="ECO:0000313" key="2">
    <source>
        <dbReference type="EMBL" id="QLI04779.1"/>
    </source>
</evidence>
<evidence type="ECO:0000259" key="1">
    <source>
        <dbReference type="Pfam" id="PF18135"/>
    </source>
</evidence>
<name>A0A7H9CJ67_9BACT</name>
<dbReference type="RefSeq" id="WP_179975440.1">
    <property type="nucleotide sequence ID" value="NZ_CP049075.1"/>
</dbReference>
<dbReference type="KEGG" id="cinf:CINF_0230"/>
<keyword evidence="2" id="KW-0067">ATP-binding</keyword>